<dbReference type="PRINTS" id="PR00935">
    <property type="entry name" value="BAND41"/>
</dbReference>
<dbReference type="Gene3D" id="3.10.20.90">
    <property type="entry name" value="Phosphatidylinositol 3-kinase Catalytic Subunit, Chain A, domain 1"/>
    <property type="match status" value="1"/>
</dbReference>
<dbReference type="InterPro" id="IPR029071">
    <property type="entry name" value="Ubiquitin-like_domsf"/>
</dbReference>
<evidence type="ECO:0000256" key="1">
    <source>
        <dbReference type="ARBA" id="ARBA00022737"/>
    </source>
</evidence>
<dbReference type="InterPro" id="IPR035963">
    <property type="entry name" value="FERM_2"/>
</dbReference>
<dbReference type="InterPro" id="IPR018979">
    <property type="entry name" value="FERM_N"/>
</dbReference>
<dbReference type="Proteomes" id="UP000494206">
    <property type="component" value="Unassembled WGS sequence"/>
</dbReference>
<reference evidence="5 6" key="1">
    <citation type="submission" date="2020-04" db="EMBL/GenBank/DDBJ databases">
        <authorList>
            <person name="Laetsch R D."/>
            <person name="Stevens L."/>
            <person name="Kumar S."/>
            <person name="Blaxter L. M."/>
        </authorList>
    </citation>
    <scope>NUCLEOTIDE SEQUENCE [LARGE SCALE GENOMIC DNA]</scope>
</reference>
<dbReference type="SMART" id="SM00750">
    <property type="entry name" value="KIND"/>
    <property type="match status" value="1"/>
</dbReference>
<dbReference type="PANTHER" id="PTHR46900">
    <property type="entry name" value="TYROSINE-PROTEIN PHOSPHATASE NON-RECEPTOR TYPE 13"/>
    <property type="match status" value="1"/>
</dbReference>
<dbReference type="InterPro" id="IPR011019">
    <property type="entry name" value="KIND_dom"/>
</dbReference>
<dbReference type="InterPro" id="IPR052074">
    <property type="entry name" value="NonRcpt_TyrProt_Phosphatase"/>
</dbReference>
<comment type="caution">
    <text evidence="5">The sequence shown here is derived from an EMBL/GenBank/DDBJ whole genome shotgun (WGS) entry which is preliminary data.</text>
</comment>
<feature type="compositionally biased region" description="Pro residues" evidence="2">
    <location>
        <begin position="1056"/>
        <end position="1070"/>
    </location>
</feature>
<dbReference type="AlphaFoldDB" id="A0A8S1FB00"/>
<dbReference type="SMART" id="SM00295">
    <property type="entry name" value="B41"/>
    <property type="match status" value="1"/>
</dbReference>
<evidence type="ECO:0000313" key="5">
    <source>
        <dbReference type="EMBL" id="CAB3409404.1"/>
    </source>
</evidence>
<dbReference type="EMBL" id="CADEPM010000008">
    <property type="protein sequence ID" value="CAB3409404.1"/>
    <property type="molecule type" value="Genomic_DNA"/>
</dbReference>
<feature type="region of interest" description="Disordered" evidence="2">
    <location>
        <begin position="322"/>
        <end position="515"/>
    </location>
</feature>
<sequence length="1143" mass="128818">MKIKVINISIAEVIEVRGYGLNAPELLSVAVSAADKLPLCPRGVVFDTENVYITNSGGIVIETVSSSNVEPCFIPPEWAKGEEDAQAAAVYCLGAVLRAAGAEEASDVDLFSLVNIMTVAMTGTRPTAHRMGQMARNQLHGRDPASMLMCIYEELMGDEESNRIDVGDLDDLDDEFLSNDGMRDDDDDDDYRGQVVITGNNNIKRAVEYFEDDQRDEAFTSTSSSNNSSEKDSFYGEAQAPLEMHKPRANDIIEHKEVREESPVMFEDTTLGGIGSPLSQSTRLDETYIEEKSIDMGSFNKSPSLKSPFEDDFVKTEKPIFPKTVVQPPTPTEPATTAKSAAYNPFEDDENEFHGGTLSGRDPFDDESNDSRGSRDALEKKHELHKKEPVTHRLSSSSEEIIEATIHEDDFDDELKYTSPLKPKPIPEISEKEYDAESDNSPPLHHYSAVPIDNGGITPLEEAQRALRANKARHKPSILSNQNDAPPPRQRYSNVSDYSESSKRMRRDEEESIDEVDATPKIAEIVASTRTEPTMDEPKSARPHRYRKSMEVEEEAEQEQNDKEDIDSYFEKYKKKSTPILSADTPQDDDDFEMRKQIPAAVVPAPPASDFSPALHRRNSLLPSRISGRQSKRRSVTSVSSMRGKRKTRAIPEFYDLTRHQNIRLRAPISKKKRLSLHRVEETEVIVELLNGQKIEVACRSDVVSHDIFSLIVQNMNINEHVFFGLSFLRDGEHFFIEDQQRLEKFAPPGWKSVSKVGTRVPYVLHLRFKFYPQILDFIKTDVTMNELFLQCRRDILEKRIQPKRDAAFELAALALQAEFGNRPPPVISDYFDTQHYLPKQFCSFEDPIRLKGILAELHGHYSGTRMAEAKSKYIQICQRHADFGCHLHRVFRTKPSTSHGASPFDPDTGSSIYIGIMPRGISIYEQQGGNRELLAEHLWPQTQTLQFDKKRFVIVAVDTSEQQIESTFYTDHHTKSAYFVRFAAAQHRWMMKMRQWKSTLRHENTMQAMPDVIVEGRTIPPAPIKHDLEATPPSSPLLDAADKIFAKMPDVVEATPPPPQRPTEKPPSIPKYDTVDEGIVCDSQAENFERLTPNADDEETPRSMQFDVTLTKDPANGLGLTLVDGNLNGVPGVYVKLVADNV</sequence>
<feature type="compositionally biased region" description="Basic and acidic residues" evidence="2">
    <location>
        <begin position="500"/>
        <end position="509"/>
    </location>
</feature>
<dbReference type="CDD" id="cd14473">
    <property type="entry name" value="FERM_B-lobe"/>
    <property type="match status" value="1"/>
</dbReference>
<dbReference type="OrthoDB" id="165498at2759"/>
<evidence type="ECO:0000259" key="3">
    <source>
        <dbReference type="PROSITE" id="PS50057"/>
    </source>
</evidence>
<dbReference type="InterPro" id="IPR011993">
    <property type="entry name" value="PH-like_dom_sf"/>
</dbReference>
<feature type="compositionally biased region" description="Low complexity" evidence="2">
    <location>
        <begin position="333"/>
        <end position="342"/>
    </location>
</feature>
<feature type="region of interest" description="Disordered" evidence="2">
    <location>
        <begin position="530"/>
        <end position="563"/>
    </location>
</feature>
<feature type="compositionally biased region" description="Acidic residues" evidence="2">
    <location>
        <begin position="552"/>
        <end position="563"/>
    </location>
</feature>
<protein>
    <recommendedName>
        <fullName evidence="7">FERM domain-containing protein</fullName>
    </recommendedName>
</protein>
<feature type="domain" description="KIND" evidence="4">
    <location>
        <begin position="8"/>
        <end position="178"/>
    </location>
</feature>
<dbReference type="Gene3D" id="2.30.29.30">
    <property type="entry name" value="Pleckstrin-homology domain (PH domain)/Phosphotyrosine-binding domain (PTB)"/>
    <property type="match status" value="1"/>
</dbReference>
<dbReference type="PANTHER" id="PTHR46900:SF2">
    <property type="entry name" value="TYROSINE-PROTEIN PHOSPHATASE NON-RECEPTOR TYPE 13"/>
    <property type="match status" value="1"/>
</dbReference>
<feature type="region of interest" description="Disordered" evidence="2">
    <location>
        <begin position="214"/>
        <end position="234"/>
    </location>
</feature>
<evidence type="ECO:0008006" key="7">
    <source>
        <dbReference type="Google" id="ProtNLM"/>
    </source>
</evidence>
<dbReference type="InterPro" id="IPR019748">
    <property type="entry name" value="FERM_central"/>
</dbReference>
<dbReference type="SUPFAM" id="SSF47031">
    <property type="entry name" value="Second domain of FERM"/>
    <property type="match status" value="1"/>
</dbReference>
<feature type="domain" description="FERM" evidence="3">
    <location>
        <begin position="683"/>
        <end position="995"/>
    </location>
</feature>
<dbReference type="Pfam" id="PF09380">
    <property type="entry name" value="FERM_C"/>
    <property type="match status" value="1"/>
</dbReference>
<dbReference type="InterPro" id="IPR014352">
    <property type="entry name" value="FERM/acyl-CoA-bd_prot_sf"/>
</dbReference>
<gene>
    <name evidence="5" type="ORF">CBOVIS_LOCUS11059</name>
</gene>
<evidence type="ECO:0000256" key="2">
    <source>
        <dbReference type="SAM" id="MobiDB-lite"/>
    </source>
</evidence>
<keyword evidence="6" id="KW-1185">Reference proteome</keyword>
<evidence type="ECO:0000259" key="4">
    <source>
        <dbReference type="PROSITE" id="PS51377"/>
    </source>
</evidence>
<dbReference type="Pfam" id="PF00373">
    <property type="entry name" value="FERM_M"/>
    <property type="match status" value="1"/>
</dbReference>
<dbReference type="InterPro" id="IPR018980">
    <property type="entry name" value="FERM_PH-like_C"/>
</dbReference>
<dbReference type="CDD" id="cd17101">
    <property type="entry name" value="FERM_F1_PTPN13_like"/>
    <property type="match status" value="1"/>
</dbReference>
<accession>A0A8S1FB00</accession>
<proteinExistence type="predicted"/>
<dbReference type="SUPFAM" id="SSF50729">
    <property type="entry name" value="PH domain-like"/>
    <property type="match status" value="1"/>
</dbReference>
<dbReference type="InterPro" id="IPR000299">
    <property type="entry name" value="FERM_domain"/>
</dbReference>
<dbReference type="PROSITE" id="PS51377">
    <property type="entry name" value="KIND"/>
    <property type="match status" value="1"/>
</dbReference>
<dbReference type="Gene3D" id="1.20.80.10">
    <property type="match status" value="1"/>
</dbReference>
<organism evidence="5 6">
    <name type="scientific">Caenorhabditis bovis</name>
    <dbReference type="NCBI Taxonomy" id="2654633"/>
    <lineage>
        <taxon>Eukaryota</taxon>
        <taxon>Metazoa</taxon>
        <taxon>Ecdysozoa</taxon>
        <taxon>Nematoda</taxon>
        <taxon>Chromadorea</taxon>
        <taxon>Rhabditida</taxon>
        <taxon>Rhabditina</taxon>
        <taxon>Rhabditomorpha</taxon>
        <taxon>Rhabditoidea</taxon>
        <taxon>Rhabditidae</taxon>
        <taxon>Peloderinae</taxon>
        <taxon>Caenorhabditis</taxon>
    </lineage>
</organism>
<feature type="compositionally biased region" description="Basic and acidic residues" evidence="2">
    <location>
        <begin position="369"/>
        <end position="391"/>
    </location>
</feature>
<dbReference type="InterPro" id="IPR019749">
    <property type="entry name" value="Band_41_domain"/>
</dbReference>
<name>A0A8S1FB00_9PELO</name>
<feature type="region of interest" description="Disordered" evidence="2">
    <location>
        <begin position="1052"/>
        <end position="1072"/>
    </location>
</feature>
<dbReference type="SMART" id="SM01196">
    <property type="entry name" value="FERM_C"/>
    <property type="match status" value="1"/>
</dbReference>
<keyword evidence="1" id="KW-0677">Repeat</keyword>
<dbReference type="SUPFAM" id="SSF54236">
    <property type="entry name" value="Ubiquitin-like"/>
    <property type="match status" value="1"/>
</dbReference>
<dbReference type="Pfam" id="PF09379">
    <property type="entry name" value="FERM_N"/>
    <property type="match status" value="1"/>
</dbReference>
<dbReference type="PROSITE" id="PS50057">
    <property type="entry name" value="FERM_3"/>
    <property type="match status" value="1"/>
</dbReference>
<evidence type="ECO:0000313" key="6">
    <source>
        <dbReference type="Proteomes" id="UP000494206"/>
    </source>
</evidence>